<dbReference type="Proteomes" id="UP000002220">
    <property type="component" value="Chromosome"/>
</dbReference>
<name>D5SVP8_PLAL2</name>
<gene>
    <name evidence="1" type="ordered locus">Plim_3595</name>
</gene>
<dbReference type="RefSeq" id="WP_013111839.1">
    <property type="nucleotide sequence ID" value="NC_014148.1"/>
</dbReference>
<organism evidence="1 2">
    <name type="scientific">Planctopirus limnophila (strain ATCC 43296 / DSM 3776 / IFAM 1008 / Mu 290)</name>
    <name type="common">Planctomyces limnophilus</name>
    <dbReference type="NCBI Taxonomy" id="521674"/>
    <lineage>
        <taxon>Bacteria</taxon>
        <taxon>Pseudomonadati</taxon>
        <taxon>Planctomycetota</taxon>
        <taxon>Planctomycetia</taxon>
        <taxon>Planctomycetales</taxon>
        <taxon>Planctomycetaceae</taxon>
        <taxon>Planctopirus</taxon>
    </lineage>
</organism>
<evidence type="ECO:0000313" key="1">
    <source>
        <dbReference type="EMBL" id="ADG69408.1"/>
    </source>
</evidence>
<keyword evidence="2" id="KW-1185">Reference proteome</keyword>
<dbReference type="AlphaFoldDB" id="D5SVP8"/>
<protein>
    <submittedName>
        <fullName evidence="1">Uncharacterized protein</fullName>
    </submittedName>
</protein>
<dbReference type="HOGENOM" id="CLU_518605_0_0_0"/>
<accession>D5SVP8</accession>
<evidence type="ECO:0000313" key="2">
    <source>
        <dbReference type="Proteomes" id="UP000002220"/>
    </source>
</evidence>
<reference evidence="1 2" key="1">
    <citation type="journal article" date="2010" name="Stand. Genomic Sci.">
        <title>Complete genome sequence of Planctomyces limnophilus type strain (Mu 290).</title>
        <authorList>
            <person name="Labutti K."/>
            <person name="Sikorski J."/>
            <person name="Schneider S."/>
            <person name="Nolan M."/>
            <person name="Lucas S."/>
            <person name="Glavina Del Rio T."/>
            <person name="Tice H."/>
            <person name="Cheng J.F."/>
            <person name="Goodwin L."/>
            <person name="Pitluck S."/>
            <person name="Liolios K."/>
            <person name="Ivanova N."/>
            <person name="Mavromatis K."/>
            <person name="Mikhailova N."/>
            <person name="Pati A."/>
            <person name="Chen A."/>
            <person name="Palaniappan K."/>
            <person name="Land M."/>
            <person name="Hauser L."/>
            <person name="Chang Y.J."/>
            <person name="Jeffries C.D."/>
            <person name="Tindall B.J."/>
            <person name="Rohde M."/>
            <person name="Goker M."/>
            <person name="Woyke T."/>
            <person name="Bristow J."/>
            <person name="Eisen J.A."/>
            <person name="Markowitz V."/>
            <person name="Hugenholtz P."/>
            <person name="Kyrpides N.C."/>
            <person name="Klenk H.P."/>
            <person name="Lapidus A."/>
        </authorList>
    </citation>
    <scope>NUCLEOTIDE SEQUENCE [LARGE SCALE GENOMIC DNA]</scope>
    <source>
        <strain evidence="2">ATCC 43296 / DSM 3776 / IFAM 1008 / 290</strain>
    </source>
</reference>
<proteinExistence type="predicted"/>
<dbReference type="OrthoDB" id="735874at2"/>
<sequence>MQKKVGDQRIEIINDDRVYTSSELIGKLNAEGFSTPNARKILSRESQKKSLWRSETLKLPRDERLFSRLGLVGTPSFFAQIGEKLRSTQRHGIARSVAALGTHKLLHRMDLLRLLAVTSSTDAALSGSRQRLSFEEECRSLEELGAKIIQRGTALESVVAPQAVQTGEDLDSLAVIALSRIRVETLLAKILTERFRKQNLISWNCIDIADFDKPYVVFNGQVFTAYGFSYLGPLRRWKDGNRTPTSCPVVIDCYHDMCSLPQVESLLQRIQRAAYRGRKQQPILGVIAARDFETEAWSKARQESLMTVSFRQLFGDEALNVMIQIEQLLCGICQSDPKNSQDQYNKVATLIEDLKVNPIVADLRAIGLELISALILQSNGFTSLELGRVVPWGSTSRDVDVFGIRADNELRIVECKAYHHKKSLLDSDVKKFFTETVPALKKWLKDNSRHFEKCIAEIWTTGPKGKNAENTMKEIRVPAGDNWTIRRMSDMHAEIPKNIRRRSVALLKAISFPETDLNDLCNEEC</sequence>
<dbReference type="EMBL" id="CP001744">
    <property type="protein sequence ID" value="ADG69408.1"/>
    <property type="molecule type" value="Genomic_DNA"/>
</dbReference>
<dbReference type="KEGG" id="plm:Plim_3595"/>